<keyword evidence="1" id="KW-1133">Transmembrane helix</keyword>
<sequence>MPHFMNMNSLIIFIIRLIIGLAFGIILTRLFKPDWGIYYGIVTGLILVALAYGMSYYRKLKK</sequence>
<comment type="caution">
    <text evidence="2">The sequence shown here is derived from an EMBL/GenBank/DDBJ whole genome shotgun (WGS) entry which is preliminary data.</text>
</comment>
<keyword evidence="3" id="KW-1185">Reference proteome</keyword>
<protein>
    <submittedName>
        <fullName evidence="2">Uncharacterized protein</fullName>
    </submittedName>
</protein>
<accession>A0A850T889</accession>
<proteinExistence type="predicted"/>
<evidence type="ECO:0000313" key="2">
    <source>
        <dbReference type="EMBL" id="NWH04437.1"/>
    </source>
</evidence>
<feature type="transmembrane region" description="Helical" evidence="1">
    <location>
        <begin position="37"/>
        <end position="57"/>
    </location>
</feature>
<feature type="transmembrane region" description="Helical" evidence="1">
    <location>
        <begin position="12"/>
        <end position="31"/>
    </location>
</feature>
<dbReference type="AlphaFoldDB" id="A0A850T889"/>
<keyword evidence="1" id="KW-0812">Transmembrane</keyword>
<dbReference type="RefSeq" id="WP_178365827.1">
    <property type="nucleotide sequence ID" value="NZ_JACADJ010000011.1"/>
</dbReference>
<gene>
    <name evidence="2" type="ORF">HXW94_05435</name>
</gene>
<reference evidence="2 3" key="1">
    <citation type="submission" date="2020-06" db="EMBL/GenBank/DDBJ databases">
        <title>High-quality draft genome of sulfate reducer Desulfobacter latus type strain AcrS2 isolated from marine sediment.</title>
        <authorList>
            <person name="Hoppe M."/>
            <person name="Larsen C.K."/>
            <person name="Marshall I.P.G."/>
            <person name="Schramm A."/>
            <person name="Marietou A.G."/>
        </authorList>
    </citation>
    <scope>NUCLEOTIDE SEQUENCE [LARGE SCALE GENOMIC DNA]</scope>
    <source>
        <strain evidence="2 3">AcRS2</strain>
    </source>
</reference>
<dbReference type="Proteomes" id="UP000553343">
    <property type="component" value="Unassembled WGS sequence"/>
</dbReference>
<dbReference type="EMBL" id="JACADJ010000011">
    <property type="protein sequence ID" value="NWH04437.1"/>
    <property type="molecule type" value="Genomic_DNA"/>
</dbReference>
<evidence type="ECO:0000313" key="3">
    <source>
        <dbReference type="Proteomes" id="UP000553343"/>
    </source>
</evidence>
<name>A0A850T889_9BACT</name>
<evidence type="ECO:0000256" key="1">
    <source>
        <dbReference type="SAM" id="Phobius"/>
    </source>
</evidence>
<organism evidence="2 3">
    <name type="scientific">Desulfobacter latus</name>
    <dbReference type="NCBI Taxonomy" id="2292"/>
    <lineage>
        <taxon>Bacteria</taxon>
        <taxon>Pseudomonadati</taxon>
        <taxon>Thermodesulfobacteriota</taxon>
        <taxon>Desulfobacteria</taxon>
        <taxon>Desulfobacterales</taxon>
        <taxon>Desulfobacteraceae</taxon>
        <taxon>Desulfobacter</taxon>
    </lineage>
</organism>
<keyword evidence="1" id="KW-0472">Membrane</keyword>